<keyword evidence="4 6" id="KW-1133">Transmembrane helix</keyword>
<feature type="transmembrane region" description="Helical" evidence="6">
    <location>
        <begin position="362"/>
        <end position="382"/>
    </location>
</feature>
<feature type="transmembrane region" description="Helical" evidence="6">
    <location>
        <begin position="273"/>
        <end position="292"/>
    </location>
</feature>
<evidence type="ECO:0000313" key="8">
    <source>
        <dbReference type="EMBL" id="WPK10541.1"/>
    </source>
</evidence>
<dbReference type="Proteomes" id="UP001322664">
    <property type="component" value="Chromosome"/>
</dbReference>
<dbReference type="Gene3D" id="1.20.1720.10">
    <property type="entry name" value="Multidrug resistance protein D"/>
    <property type="match status" value="1"/>
</dbReference>
<organism evidence="8 9">
    <name type="scientific">Lysinibacillus louembei</name>
    <dbReference type="NCBI Taxonomy" id="1470088"/>
    <lineage>
        <taxon>Bacteria</taxon>
        <taxon>Bacillati</taxon>
        <taxon>Bacillota</taxon>
        <taxon>Bacilli</taxon>
        <taxon>Bacillales</taxon>
        <taxon>Bacillaceae</taxon>
        <taxon>Lysinibacillus</taxon>
    </lineage>
</organism>
<evidence type="ECO:0000256" key="2">
    <source>
        <dbReference type="ARBA" id="ARBA00022448"/>
    </source>
</evidence>
<feature type="transmembrane region" description="Helical" evidence="6">
    <location>
        <begin position="134"/>
        <end position="154"/>
    </location>
</feature>
<sequence length="385" mass="42777">MYKKILVYLVSIAAFFGPFTQTIYAPMLPSIAEHFQASLDAVNLTVSIYPIFFAFMQLIYGPLIDKYGRRPILLLGFMVYLLATLGAALSYTIASLIIFRALQAIGVAVGSVAAITIIGDLYEGTMRGRSMGTYQMLVALGPGLGPIFGGFIGQHYNINGLFWILLGISLVFWLILWLSLPETRTPEAVNERFQLKQLTIVLTHRVGLAIIVLGSVQYAIFYMLLVLLPNIVDDVYRLNSSETGLIFLPISIFIIIGSIIGGRIQERFEVKSLLMIVASLHMIAVFLFALLASVSLTMLITLLSLFGLFLGISLPLQTTLLANELPRNRATSTGVYNFFRYVWMTIGPVIGTYLFWIGYRLEFLACGVIFAGLLLFVARNFFINK</sequence>
<evidence type="ECO:0000256" key="6">
    <source>
        <dbReference type="SAM" id="Phobius"/>
    </source>
</evidence>
<evidence type="ECO:0000256" key="3">
    <source>
        <dbReference type="ARBA" id="ARBA00022692"/>
    </source>
</evidence>
<feature type="transmembrane region" description="Helical" evidence="6">
    <location>
        <begin position="72"/>
        <end position="98"/>
    </location>
</feature>
<dbReference type="RefSeq" id="WP_319835760.1">
    <property type="nucleotide sequence ID" value="NZ_CP137624.1"/>
</dbReference>
<evidence type="ECO:0000256" key="5">
    <source>
        <dbReference type="ARBA" id="ARBA00023136"/>
    </source>
</evidence>
<feature type="transmembrane region" description="Helical" evidence="6">
    <location>
        <begin position="160"/>
        <end position="180"/>
    </location>
</feature>
<accession>A0ABZ0RTL6</accession>
<dbReference type="InterPro" id="IPR036259">
    <property type="entry name" value="MFS_trans_sf"/>
</dbReference>
<dbReference type="InterPro" id="IPR020846">
    <property type="entry name" value="MFS_dom"/>
</dbReference>
<evidence type="ECO:0000256" key="1">
    <source>
        <dbReference type="ARBA" id="ARBA00004651"/>
    </source>
</evidence>
<evidence type="ECO:0000256" key="4">
    <source>
        <dbReference type="ARBA" id="ARBA00022989"/>
    </source>
</evidence>
<protein>
    <submittedName>
        <fullName evidence="8">MFS transporter</fullName>
    </submittedName>
</protein>
<dbReference type="PRINTS" id="PR01036">
    <property type="entry name" value="TCRTETB"/>
</dbReference>
<keyword evidence="9" id="KW-1185">Reference proteome</keyword>
<name>A0ABZ0RTL6_9BACI</name>
<evidence type="ECO:0000313" key="9">
    <source>
        <dbReference type="Proteomes" id="UP001322664"/>
    </source>
</evidence>
<dbReference type="PROSITE" id="PS50850">
    <property type="entry name" value="MFS"/>
    <property type="match status" value="1"/>
</dbReference>
<feature type="transmembrane region" description="Helical" evidence="6">
    <location>
        <begin position="201"/>
        <end position="224"/>
    </location>
</feature>
<feature type="domain" description="Major facilitator superfamily (MFS) profile" evidence="7">
    <location>
        <begin position="6"/>
        <end position="385"/>
    </location>
</feature>
<dbReference type="SUPFAM" id="SSF103473">
    <property type="entry name" value="MFS general substrate transporter"/>
    <property type="match status" value="1"/>
</dbReference>
<dbReference type="EMBL" id="CP137624">
    <property type="protein sequence ID" value="WPK10541.1"/>
    <property type="molecule type" value="Genomic_DNA"/>
</dbReference>
<dbReference type="Pfam" id="PF07690">
    <property type="entry name" value="MFS_1"/>
    <property type="match status" value="1"/>
</dbReference>
<dbReference type="PANTHER" id="PTHR23502">
    <property type="entry name" value="MAJOR FACILITATOR SUPERFAMILY"/>
    <property type="match status" value="1"/>
</dbReference>
<gene>
    <name evidence="8" type="ORF">R6U77_11660</name>
</gene>
<feature type="transmembrane region" description="Helical" evidence="6">
    <location>
        <begin position="338"/>
        <end position="356"/>
    </location>
</feature>
<reference evidence="8 9" key="1">
    <citation type="submission" date="2023-09" db="EMBL/GenBank/DDBJ databases">
        <authorList>
            <person name="Page C.A."/>
            <person name="Perez-Diaz I.M."/>
        </authorList>
    </citation>
    <scope>NUCLEOTIDE SEQUENCE [LARGE SCALE GENOMIC DNA]</scope>
    <source>
        <strain evidence="8 9">Ll15</strain>
    </source>
</reference>
<feature type="transmembrane region" description="Helical" evidence="6">
    <location>
        <begin position="41"/>
        <end position="60"/>
    </location>
</feature>
<keyword evidence="5 6" id="KW-0472">Membrane</keyword>
<feature type="transmembrane region" description="Helical" evidence="6">
    <location>
        <begin position="104"/>
        <end position="122"/>
    </location>
</feature>
<keyword evidence="2" id="KW-0813">Transport</keyword>
<proteinExistence type="predicted"/>
<dbReference type="InterPro" id="IPR011701">
    <property type="entry name" value="MFS"/>
</dbReference>
<feature type="transmembrane region" description="Helical" evidence="6">
    <location>
        <begin position="244"/>
        <end position="261"/>
    </location>
</feature>
<evidence type="ECO:0000259" key="7">
    <source>
        <dbReference type="PROSITE" id="PS50850"/>
    </source>
</evidence>
<dbReference type="PANTHER" id="PTHR23502:SF35">
    <property type="entry name" value="MAJOR FACILITATOR SUPERFAMILY (MFS) PROFILE DOMAIN-CONTAINING PROTEIN"/>
    <property type="match status" value="1"/>
</dbReference>
<feature type="transmembrane region" description="Helical" evidence="6">
    <location>
        <begin position="298"/>
        <end position="317"/>
    </location>
</feature>
<comment type="subcellular location">
    <subcellularLocation>
        <location evidence="1">Cell membrane</location>
        <topology evidence="1">Multi-pass membrane protein</topology>
    </subcellularLocation>
</comment>
<keyword evidence="3 6" id="KW-0812">Transmembrane</keyword>